<dbReference type="Proteomes" id="UP001177021">
    <property type="component" value="Unassembled WGS sequence"/>
</dbReference>
<comment type="caution">
    <text evidence="1">The sequence shown here is derived from an EMBL/GenBank/DDBJ whole genome shotgun (WGS) entry which is preliminary data.</text>
</comment>
<protein>
    <submittedName>
        <fullName evidence="1">Uncharacterized protein</fullName>
    </submittedName>
</protein>
<dbReference type="EMBL" id="CASHSV030000615">
    <property type="protein sequence ID" value="CAJ2668864.1"/>
    <property type="molecule type" value="Genomic_DNA"/>
</dbReference>
<evidence type="ECO:0000313" key="1">
    <source>
        <dbReference type="EMBL" id="CAJ2668864.1"/>
    </source>
</evidence>
<reference evidence="1" key="1">
    <citation type="submission" date="2023-10" db="EMBL/GenBank/DDBJ databases">
        <authorList>
            <person name="Rodriguez Cubillos JULIANA M."/>
            <person name="De Vega J."/>
        </authorList>
    </citation>
    <scope>NUCLEOTIDE SEQUENCE</scope>
</reference>
<keyword evidence="2" id="KW-1185">Reference proteome</keyword>
<sequence>MTKILKFTYVMILLLFLFLFITDAGFPDLLNRKMPTEVTFGTILPTDDACITFLDCLHVHCLSTQTQLCVMNKCECTDLTG</sequence>
<evidence type="ECO:0000313" key="2">
    <source>
        <dbReference type="Proteomes" id="UP001177021"/>
    </source>
</evidence>
<accession>A0ACB0LLA2</accession>
<name>A0ACB0LLA2_TRIPR</name>
<organism evidence="1 2">
    <name type="scientific">Trifolium pratense</name>
    <name type="common">Red clover</name>
    <dbReference type="NCBI Taxonomy" id="57577"/>
    <lineage>
        <taxon>Eukaryota</taxon>
        <taxon>Viridiplantae</taxon>
        <taxon>Streptophyta</taxon>
        <taxon>Embryophyta</taxon>
        <taxon>Tracheophyta</taxon>
        <taxon>Spermatophyta</taxon>
        <taxon>Magnoliopsida</taxon>
        <taxon>eudicotyledons</taxon>
        <taxon>Gunneridae</taxon>
        <taxon>Pentapetalae</taxon>
        <taxon>rosids</taxon>
        <taxon>fabids</taxon>
        <taxon>Fabales</taxon>
        <taxon>Fabaceae</taxon>
        <taxon>Papilionoideae</taxon>
        <taxon>50 kb inversion clade</taxon>
        <taxon>NPAAA clade</taxon>
        <taxon>Hologalegina</taxon>
        <taxon>IRL clade</taxon>
        <taxon>Trifolieae</taxon>
        <taxon>Trifolium</taxon>
    </lineage>
</organism>
<proteinExistence type="predicted"/>
<gene>
    <name evidence="1" type="ORF">MILVUS5_LOCUS33176</name>
</gene>